<feature type="modified residue" description="4-aspartylphosphate" evidence="1">
    <location>
        <position position="56"/>
    </location>
</feature>
<evidence type="ECO:0000259" key="3">
    <source>
        <dbReference type="PROSITE" id="PS50930"/>
    </source>
</evidence>
<dbReference type="InterPro" id="IPR001789">
    <property type="entry name" value="Sig_transdc_resp-reg_receiver"/>
</dbReference>
<organism evidence="4 5">
    <name type="scientific">Aquibacillus albus</name>
    <dbReference type="NCBI Taxonomy" id="1168171"/>
    <lineage>
        <taxon>Bacteria</taxon>
        <taxon>Bacillati</taxon>
        <taxon>Bacillota</taxon>
        <taxon>Bacilli</taxon>
        <taxon>Bacillales</taxon>
        <taxon>Bacillaceae</taxon>
        <taxon>Aquibacillus</taxon>
    </lineage>
</organism>
<dbReference type="Gene3D" id="2.40.50.1020">
    <property type="entry name" value="LytTr DNA-binding domain"/>
    <property type="match status" value="1"/>
</dbReference>
<dbReference type="Gene3D" id="3.40.50.2300">
    <property type="match status" value="1"/>
</dbReference>
<dbReference type="Pfam" id="PF00072">
    <property type="entry name" value="Response_reg"/>
    <property type="match status" value="1"/>
</dbReference>
<sequence length="240" mass="27965">MRHLSVIVAEDHPYSLEIISDFTKQFPGIKVIEHAKDGEELVYKTIIHKPDIAIVDINMPKKDGLTAIKECLQHSPNLKVIFVTAYSEYATDAFDINAIDYVVKPVTIDRLFRALENAKVSIYSQHSSHSKRLYVRQGANHHYIPKEELLFLEKVQHKVLIHTTNKTFETQETLESYMEKLDADFYRSHRSYIINLSMLNYIEPSGNTYLAYFDNYDSHAFIAKTQLNNIKQRMNIFKSY</sequence>
<dbReference type="InterPro" id="IPR007492">
    <property type="entry name" value="LytTR_DNA-bd_dom"/>
</dbReference>
<dbReference type="SMART" id="SM00850">
    <property type="entry name" value="LytTR"/>
    <property type="match status" value="1"/>
</dbReference>
<keyword evidence="5" id="KW-1185">Reference proteome</keyword>
<accession>A0ABS2MXU4</accession>
<evidence type="ECO:0000259" key="2">
    <source>
        <dbReference type="PROSITE" id="PS50110"/>
    </source>
</evidence>
<comment type="caution">
    <text evidence="4">The sequence shown here is derived from an EMBL/GenBank/DDBJ whole genome shotgun (WGS) entry which is preliminary data.</text>
</comment>
<feature type="domain" description="Response regulatory" evidence="2">
    <location>
        <begin position="5"/>
        <end position="119"/>
    </location>
</feature>
<feature type="domain" description="HTH LytTR-type" evidence="3">
    <location>
        <begin position="133"/>
        <end position="236"/>
    </location>
</feature>
<dbReference type="SMART" id="SM00448">
    <property type="entry name" value="REC"/>
    <property type="match status" value="1"/>
</dbReference>
<name>A0ABS2MXU4_9BACI</name>
<dbReference type="PANTHER" id="PTHR37299">
    <property type="entry name" value="TRANSCRIPTIONAL REGULATOR-RELATED"/>
    <property type="match status" value="1"/>
</dbReference>
<dbReference type="Pfam" id="PF04397">
    <property type="entry name" value="LytTR"/>
    <property type="match status" value="1"/>
</dbReference>
<dbReference type="SUPFAM" id="SSF52172">
    <property type="entry name" value="CheY-like"/>
    <property type="match status" value="1"/>
</dbReference>
<dbReference type="PROSITE" id="PS50110">
    <property type="entry name" value="RESPONSE_REGULATORY"/>
    <property type="match status" value="1"/>
</dbReference>
<dbReference type="PROSITE" id="PS50930">
    <property type="entry name" value="HTH_LYTTR"/>
    <property type="match status" value="1"/>
</dbReference>
<dbReference type="Proteomes" id="UP001296943">
    <property type="component" value="Unassembled WGS sequence"/>
</dbReference>
<proteinExistence type="predicted"/>
<dbReference type="RefSeq" id="WP_204498136.1">
    <property type="nucleotide sequence ID" value="NZ_JAFBDR010000005.1"/>
</dbReference>
<evidence type="ECO:0000256" key="1">
    <source>
        <dbReference type="PROSITE-ProRule" id="PRU00169"/>
    </source>
</evidence>
<protein>
    <submittedName>
        <fullName evidence="4">Two-component system LytT family response regulator</fullName>
    </submittedName>
</protein>
<dbReference type="EMBL" id="JAFBDR010000005">
    <property type="protein sequence ID" value="MBM7570714.1"/>
    <property type="molecule type" value="Genomic_DNA"/>
</dbReference>
<keyword evidence="1" id="KW-0597">Phosphoprotein</keyword>
<dbReference type="InterPro" id="IPR046947">
    <property type="entry name" value="LytR-like"/>
</dbReference>
<dbReference type="InterPro" id="IPR011006">
    <property type="entry name" value="CheY-like_superfamily"/>
</dbReference>
<evidence type="ECO:0000313" key="5">
    <source>
        <dbReference type="Proteomes" id="UP001296943"/>
    </source>
</evidence>
<evidence type="ECO:0000313" key="4">
    <source>
        <dbReference type="EMBL" id="MBM7570714.1"/>
    </source>
</evidence>
<reference evidence="4 5" key="1">
    <citation type="submission" date="2021-01" db="EMBL/GenBank/DDBJ databases">
        <title>Genomic Encyclopedia of Type Strains, Phase IV (KMG-IV): sequencing the most valuable type-strain genomes for metagenomic binning, comparative biology and taxonomic classification.</title>
        <authorList>
            <person name="Goeker M."/>
        </authorList>
    </citation>
    <scope>NUCLEOTIDE SEQUENCE [LARGE SCALE GENOMIC DNA]</scope>
    <source>
        <strain evidence="4 5">DSM 23711</strain>
    </source>
</reference>
<gene>
    <name evidence="4" type="ORF">JOC48_001192</name>
</gene>
<dbReference type="PANTHER" id="PTHR37299:SF1">
    <property type="entry name" value="STAGE 0 SPORULATION PROTEIN A HOMOLOG"/>
    <property type="match status" value="1"/>
</dbReference>